<reference evidence="1 2" key="1">
    <citation type="submission" date="2021-08" db="EMBL/GenBank/DDBJ databases">
        <title>Draft Genome Sequence of Phanerochaete sordida strain YK-624.</title>
        <authorList>
            <person name="Mori T."/>
            <person name="Dohra H."/>
            <person name="Suzuki T."/>
            <person name="Kawagishi H."/>
            <person name="Hirai H."/>
        </authorList>
    </citation>
    <scope>NUCLEOTIDE SEQUENCE [LARGE SCALE GENOMIC DNA]</scope>
    <source>
        <strain evidence="1 2">YK-624</strain>
    </source>
</reference>
<comment type="caution">
    <text evidence="1">The sequence shown here is derived from an EMBL/GenBank/DDBJ whole genome shotgun (WGS) entry which is preliminary data.</text>
</comment>
<gene>
    <name evidence="1" type="ORF">PsYK624_068790</name>
</gene>
<dbReference type="SUPFAM" id="SSF52047">
    <property type="entry name" value="RNI-like"/>
    <property type="match status" value="1"/>
</dbReference>
<dbReference type="AlphaFoldDB" id="A0A9P3GBA3"/>
<dbReference type="Proteomes" id="UP000703269">
    <property type="component" value="Unassembled WGS sequence"/>
</dbReference>
<evidence type="ECO:0000313" key="1">
    <source>
        <dbReference type="EMBL" id="GJE90735.1"/>
    </source>
</evidence>
<protein>
    <recommendedName>
        <fullName evidence="3">F-box domain-containing protein</fullName>
    </recommendedName>
</protein>
<sequence>MPSQTSLPQELVDMSVDHLHDDIPALKHCSLVCRDWVPGASHHLFAVFEWPPRSIGPGDIGTEGEECFRQLVDILSAAPRIAHAVHELLLHSRNSLSIFLTPRTMVSLVDLLPNLRELSSLGCKLRPDSHQAADSAHTRTIQSLEFIGASIFDHLPHFLRPFRRIQTLAIRGYNRVSPHDHNVSDAPPVFSGSLAVENIELERCCFSCEMLSDLNGLVNFAAVRRLELESPPTGDAAPFIRAMHGLELLTYQISPTDVRPDLGLAHLPAVQIACYLRPSTSSPGGDSGWFSLMRHLELFVGPHMRELGVKLLFTRDVATVSDADLESWLSGLDWGQLARHAERCPALTTLSIGLGRALSAYFTMSPGRYHRIVRAVAEEKLPKTLMDKVKI</sequence>
<organism evidence="1 2">
    <name type="scientific">Phanerochaete sordida</name>
    <dbReference type="NCBI Taxonomy" id="48140"/>
    <lineage>
        <taxon>Eukaryota</taxon>
        <taxon>Fungi</taxon>
        <taxon>Dikarya</taxon>
        <taxon>Basidiomycota</taxon>
        <taxon>Agaricomycotina</taxon>
        <taxon>Agaricomycetes</taxon>
        <taxon>Polyporales</taxon>
        <taxon>Phanerochaetaceae</taxon>
        <taxon>Phanerochaete</taxon>
    </lineage>
</organism>
<name>A0A9P3GBA3_9APHY</name>
<evidence type="ECO:0008006" key="3">
    <source>
        <dbReference type="Google" id="ProtNLM"/>
    </source>
</evidence>
<dbReference type="OrthoDB" id="2977329at2759"/>
<dbReference type="EMBL" id="BPQB01000018">
    <property type="protein sequence ID" value="GJE90735.1"/>
    <property type="molecule type" value="Genomic_DNA"/>
</dbReference>
<keyword evidence="2" id="KW-1185">Reference proteome</keyword>
<evidence type="ECO:0000313" key="2">
    <source>
        <dbReference type="Proteomes" id="UP000703269"/>
    </source>
</evidence>
<accession>A0A9P3GBA3</accession>
<proteinExistence type="predicted"/>